<evidence type="ECO:0000313" key="7">
    <source>
        <dbReference type="Proteomes" id="UP000596742"/>
    </source>
</evidence>
<keyword evidence="1" id="KW-1015">Disulfide bond</keyword>
<feature type="domain" description="Fibrinogen C-terminal" evidence="5">
    <location>
        <begin position="215"/>
        <end position="428"/>
    </location>
</feature>
<feature type="signal peptide" evidence="3">
    <location>
        <begin position="1"/>
        <end position="22"/>
    </location>
</feature>
<reference evidence="6" key="1">
    <citation type="submission" date="2018-11" db="EMBL/GenBank/DDBJ databases">
        <authorList>
            <person name="Alioto T."/>
            <person name="Alioto T."/>
        </authorList>
    </citation>
    <scope>NUCLEOTIDE SEQUENCE</scope>
</reference>
<dbReference type="Proteomes" id="UP000596742">
    <property type="component" value="Unassembled WGS sequence"/>
</dbReference>
<evidence type="ECO:0008006" key="8">
    <source>
        <dbReference type="Google" id="ProtNLM"/>
    </source>
</evidence>
<dbReference type="OrthoDB" id="10344249at2759"/>
<dbReference type="SMART" id="SM00186">
    <property type="entry name" value="FBG"/>
    <property type="match status" value="1"/>
</dbReference>
<evidence type="ECO:0000256" key="3">
    <source>
        <dbReference type="SAM" id="SignalP"/>
    </source>
</evidence>
<organism evidence="6 7">
    <name type="scientific">Mytilus galloprovincialis</name>
    <name type="common">Mediterranean mussel</name>
    <dbReference type="NCBI Taxonomy" id="29158"/>
    <lineage>
        <taxon>Eukaryota</taxon>
        <taxon>Metazoa</taxon>
        <taxon>Spiralia</taxon>
        <taxon>Lophotrochozoa</taxon>
        <taxon>Mollusca</taxon>
        <taxon>Bivalvia</taxon>
        <taxon>Autobranchia</taxon>
        <taxon>Pteriomorphia</taxon>
        <taxon>Mytilida</taxon>
        <taxon>Mytiloidea</taxon>
        <taxon>Mytilidae</taxon>
        <taxon>Mytilinae</taxon>
        <taxon>Mytilus</taxon>
    </lineage>
</organism>
<gene>
    <name evidence="6" type="ORF">MGAL_10B040458</name>
</gene>
<dbReference type="NCBIfam" id="NF040941">
    <property type="entry name" value="GGGWT_bact"/>
    <property type="match status" value="1"/>
</dbReference>
<comment type="caution">
    <text evidence="6">The sequence shown here is derived from an EMBL/GenBank/DDBJ whole genome shotgun (WGS) entry which is preliminary data.</text>
</comment>
<name>A0A8B6D097_MYTGA</name>
<dbReference type="InterPro" id="IPR014716">
    <property type="entry name" value="Fibrinogen_a/b/g_C_1"/>
</dbReference>
<feature type="domain" description="Sushi" evidence="4">
    <location>
        <begin position="156"/>
        <end position="216"/>
    </location>
</feature>
<dbReference type="PANTHER" id="PTHR19143:SF458">
    <property type="entry name" value="FIBRINOGEN C-TERMINAL DOMAIN-CONTAINING PROTEIN-RELATED"/>
    <property type="match status" value="1"/>
</dbReference>
<protein>
    <recommendedName>
        <fullName evidence="8">Fibrinogen C-terminal domain-containing protein</fullName>
    </recommendedName>
</protein>
<keyword evidence="3" id="KW-0732">Signal</keyword>
<dbReference type="PANTHER" id="PTHR19143">
    <property type="entry name" value="FIBRINOGEN/TENASCIN/ANGIOPOEITIN"/>
    <property type="match status" value="1"/>
</dbReference>
<evidence type="ECO:0000256" key="1">
    <source>
        <dbReference type="ARBA" id="ARBA00023157"/>
    </source>
</evidence>
<dbReference type="InterPro" id="IPR050373">
    <property type="entry name" value="Fibrinogen_C-term_domain"/>
</dbReference>
<proteinExistence type="predicted"/>
<dbReference type="PROSITE" id="PS50923">
    <property type="entry name" value="SUSHI"/>
    <property type="match status" value="1"/>
</dbReference>
<sequence>MNLSNRAITVFVYVILAKHCESVMIDVCDRDDLECQHPNKIDKTGHLETGKSQQDNILRRTTRVSMLECIKECFVTSQCMAVNYRKNWKLCDLLAELPPEKNLRNELGSIYTKVSTWNKTGILMVNSQKLQSNMHSQFICNSSRMPMVTFRPFLTFYCSDPAPEIPNATCIEEFGLYRSRGVGNQFKCNKGFKVIGNPFVVCNEDVEWKILFCCIENTLKPIDCGDIPAQCSSGVYTIYPTTGSSLDVYCDMVTESGGWTVIQRRINGTVDFYRNWAAYEYGFGNKKHEFWLGNKNIHTLTSSGDYGLYIELERFIWETSFLSFARYSSFKIDDTNSDYELHVDGYSGTAGDALTDPHNGKKFSTQDRDNDLLLSRNMATEEFAYGAWWYNSYWYNSNLNGKYGSTIKWGWYSGRILKSTKMMIKRRH</sequence>
<keyword evidence="7" id="KW-1185">Reference proteome</keyword>
<dbReference type="AlphaFoldDB" id="A0A8B6D097"/>
<dbReference type="InterPro" id="IPR036056">
    <property type="entry name" value="Fibrinogen-like_C"/>
</dbReference>
<evidence type="ECO:0000259" key="4">
    <source>
        <dbReference type="PROSITE" id="PS50923"/>
    </source>
</evidence>
<dbReference type="Pfam" id="PF00147">
    <property type="entry name" value="Fibrinogen_C"/>
    <property type="match status" value="1"/>
</dbReference>
<evidence type="ECO:0000313" key="6">
    <source>
        <dbReference type="EMBL" id="VDI11695.1"/>
    </source>
</evidence>
<dbReference type="EMBL" id="UYJE01002538">
    <property type="protein sequence ID" value="VDI11695.1"/>
    <property type="molecule type" value="Genomic_DNA"/>
</dbReference>
<dbReference type="InterPro" id="IPR002181">
    <property type="entry name" value="Fibrinogen_a/b/g_C_dom"/>
</dbReference>
<comment type="caution">
    <text evidence="2">Lacks conserved residue(s) required for the propagation of feature annotation.</text>
</comment>
<accession>A0A8B6D097</accession>
<evidence type="ECO:0000259" key="5">
    <source>
        <dbReference type="PROSITE" id="PS51406"/>
    </source>
</evidence>
<dbReference type="PROSITE" id="PS51406">
    <property type="entry name" value="FIBRINOGEN_C_2"/>
    <property type="match status" value="1"/>
</dbReference>
<keyword evidence="2" id="KW-0768">Sushi</keyword>
<evidence type="ECO:0000256" key="2">
    <source>
        <dbReference type="PROSITE-ProRule" id="PRU00302"/>
    </source>
</evidence>
<dbReference type="CDD" id="cd00087">
    <property type="entry name" value="FReD"/>
    <property type="match status" value="1"/>
</dbReference>
<dbReference type="Gene3D" id="3.90.215.10">
    <property type="entry name" value="Gamma Fibrinogen, chain A, domain 1"/>
    <property type="match status" value="1"/>
</dbReference>
<dbReference type="SUPFAM" id="SSF56496">
    <property type="entry name" value="Fibrinogen C-terminal domain-like"/>
    <property type="match status" value="1"/>
</dbReference>
<dbReference type="CDD" id="cd00033">
    <property type="entry name" value="CCP"/>
    <property type="match status" value="1"/>
</dbReference>
<feature type="chain" id="PRO_5032737151" description="Fibrinogen C-terminal domain-containing protein" evidence="3">
    <location>
        <begin position="23"/>
        <end position="428"/>
    </location>
</feature>
<dbReference type="GO" id="GO:0005615">
    <property type="term" value="C:extracellular space"/>
    <property type="evidence" value="ECO:0007669"/>
    <property type="project" value="TreeGrafter"/>
</dbReference>
<dbReference type="InterPro" id="IPR000436">
    <property type="entry name" value="Sushi_SCR_CCP_dom"/>
</dbReference>